<feature type="transmembrane region" description="Helical" evidence="5">
    <location>
        <begin position="61"/>
        <end position="81"/>
    </location>
</feature>
<protein>
    <submittedName>
        <fullName evidence="6">DoxX family protein</fullName>
    </submittedName>
</protein>
<keyword evidence="3 5" id="KW-1133">Transmembrane helix</keyword>
<dbReference type="OrthoDB" id="7064507at2"/>
<evidence type="ECO:0000256" key="3">
    <source>
        <dbReference type="ARBA" id="ARBA00022989"/>
    </source>
</evidence>
<feature type="transmembrane region" description="Helical" evidence="5">
    <location>
        <begin position="20"/>
        <end position="40"/>
    </location>
</feature>
<dbReference type="GO" id="GO:0016020">
    <property type="term" value="C:membrane"/>
    <property type="evidence" value="ECO:0007669"/>
    <property type="project" value="UniProtKB-SubCell"/>
</dbReference>
<name>A0A370L9H4_9HYPH</name>
<keyword evidence="2 5" id="KW-0812">Transmembrane</keyword>
<dbReference type="AlphaFoldDB" id="A0A370L9H4"/>
<dbReference type="Pfam" id="PF07681">
    <property type="entry name" value="DoxX"/>
    <property type="match status" value="1"/>
</dbReference>
<feature type="transmembrane region" description="Helical" evidence="5">
    <location>
        <begin position="121"/>
        <end position="139"/>
    </location>
</feature>
<dbReference type="Proteomes" id="UP000255207">
    <property type="component" value="Unassembled WGS sequence"/>
</dbReference>
<evidence type="ECO:0000313" key="6">
    <source>
        <dbReference type="EMBL" id="RDJ26927.1"/>
    </source>
</evidence>
<evidence type="ECO:0000313" key="7">
    <source>
        <dbReference type="Proteomes" id="UP000255207"/>
    </source>
</evidence>
<keyword evidence="4 5" id="KW-0472">Membrane</keyword>
<organism evidence="6 7">
    <name type="scientific">Bosea caraganae</name>
    <dbReference type="NCBI Taxonomy" id="2763117"/>
    <lineage>
        <taxon>Bacteria</taxon>
        <taxon>Pseudomonadati</taxon>
        <taxon>Pseudomonadota</taxon>
        <taxon>Alphaproteobacteria</taxon>
        <taxon>Hyphomicrobiales</taxon>
        <taxon>Boseaceae</taxon>
        <taxon>Bosea</taxon>
    </lineage>
</organism>
<dbReference type="EMBL" id="QQTP01000003">
    <property type="protein sequence ID" value="RDJ26927.1"/>
    <property type="molecule type" value="Genomic_DNA"/>
</dbReference>
<evidence type="ECO:0000256" key="5">
    <source>
        <dbReference type="SAM" id="Phobius"/>
    </source>
</evidence>
<dbReference type="InterPro" id="IPR032808">
    <property type="entry name" value="DoxX"/>
</dbReference>
<feature type="transmembrane region" description="Helical" evidence="5">
    <location>
        <begin position="87"/>
        <end position="109"/>
    </location>
</feature>
<keyword evidence="7" id="KW-1185">Reference proteome</keyword>
<reference evidence="7" key="1">
    <citation type="submission" date="2018-07" db="EMBL/GenBank/DDBJ databases">
        <authorList>
            <person name="Safronova V.I."/>
            <person name="Chirak E.R."/>
            <person name="Sazanova A.L."/>
        </authorList>
    </citation>
    <scope>NUCLEOTIDE SEQUENCE [LARGE SCALE GENOMIC DNA]</scope>
    <source>
        <strain evidence="7">RCAM04685</strain>
    </source>
</reference>
<evidence type="ECO:0000256" key="2">
    <source>
        <dbReference type="ARBA" id="ARBA00022692"/>
    </source>
</evidence>
<comment type="caution">
    <text evidence="6">The sequence shown here is derived from an EMBL/GenBank/DDBJ whole genome shotgun (WGS) entry which is preliminary data.</text>
</comment>
<evidence type="ECO:0000256" key="4">
    <source>
        <dbReference type="ARBA" id="ARBA00023136"/>
    </source>
</evidence>
<proteinExistence type="predicted"/>
<evidence type="ECO:0000256" key="1">
    <source>
        <dbReference type="ARBA" id="ARBA00004141"/>
    </source>
</evidence>
<gene>
    <name evidence="6" type="ORF">DWE98_08790</name>
</gene>
<dbReference type="RefSeq" id="WP_114828811.1">
    <property type="nucleotide sequence ID" value="NZ_QQTO01000001.1"/>
</dbReference>
<sequence length="148" mass="15140">MPASPLSAIQQAVENLLGQSWLALLARFAVALPFLLSGIAKLADLGGATAEVRGLTGFEPAALFAVLVIVTQLGGSALLIAGGRHAWIGAAALAGFTAIATLFAHAFWLKPAGERFLHQNIFFEHVSIIGGLALLAVLASRSAGGARS</sequence>
<accession>A0A370L9H4</accession>
<comment type="subcellular location">
    <subcellularLocation>
        <location evidence="1">Membrane</location>
        <topology evidence="1">Multi-pass membrane protein</topology>
    </subcellularLocation>
</comment>